<dbReference type="GO" id="GO:0016020">
    <property type="term" value="C:membrane"/>
    <property type="evidence" value="ECO:0007669"/>
    <property type="project" value="UniProtKB-SubCell"/>
</dbReference>
<evidence type="ECO:0000256" key="2">
    <source>
        <dbReference type="ARBA" id="ARBA00009995"/>
    </source>
</evidence>
<evidence type="ECO:0008006" key="11">
    <source>
        <dbReference type="Google" id="ProtNLM"/>
    </source>
</evidence>
<dbReference type="Proteomes" id="UP000298416">
    <property type="component" value="Unassembled WGS sequence"/>
</dbReference>
<evidence type="ECO:0000313" key="10">
    <source>
        <dbReference type="Proteomes" id="UP000298416"/>
    </source>
</evidence>
<evidence type="ECO:0000256" key="4">
    <source>
        <dbReference type="ARBA" id="ARBA00022679"/>
    </source>
</evidence>
<dbReference type="AlphaFoldDB" id="A0A8X8ZUZ2"/>
<dbReference type="Pfam" id="PF00560">
    <property type="entry name" value="LRR_1"/>
    <property type="match status" value="3"/>
</dbReference>
<reference evidence="9" key="1">
    <citation type="submission" date="2018-01" db="EMBL/GenBank/DDBJ databases">
        <authorList>
            <person name="Mao J.F."/>
        </authorList>
    </citation>
    <scope>NUCLEOTIDE SEQUENCE</scope>
    <source>
        <strain evidence="9">Huo1</strain>
        <tissue evidence="9">Leaf</tissue>
    </source>
</reference>
<keyword evidence="7" id="KW-0472">Membrane</keyword>
<organism evidence="9">
    <name type="scientific">Salvia splendens</name>
    <name type="common">Scarlet sage</name>
    <dbReference type="NCBI Taxonomy" id="180675"/>
    <lineage>
        <taxon>Eukaryota</taxon>
        <taxon>Viridiplantae</taxon>
        <taxon>Streptophyta</taxon>
        <taxon>Embryophyta</taxon>
        <taxon>Tracheophyta</taxon>
        <taxon>Spermatophyta</taxon>
        <taxon>Magnoliopsida</taxon>
        <taxon>eudicotyledons</taxon>
        <taxon>Gunneridae</taxon>
        <taxon>Pentapetalae</taxon>
        <taxon>asterids</taxon>
        <taxon>lamiids</taxon>
        <taxon>Lamiales</taxon>
        <taxon>Lamiaceae</taxon>
        <taxon>Nepetoideae</taxon>
        <taxon>Mentheae</taxon>
        <taxon>Salviinae</taxon>
        <taxon>Salvia</taxon>
        <taxon>Salvia subgen. Calosphace</taxon>
        <taxon>core Calosphace</taxon>
    </lineage>
</organism>
<evidence type="ECO:0000256" key="5">
    <source>
        <dbReference type="ARBA" id="ARBA00022729"/>
    </source>
</evidence>
<comment type="similarity">
    <text evidence="2">Belongs to the UDP-glycosyltransferase family.</text>
</comment>
<dbReference type="InterPro" id="IPR050481">
    <property type="entry name" value="UDP-glycosyltransf_plant"/>
</dbReference>
<reference evidence="9" key="2">
    <citation type="submission" date="2020-08" db="EMBL/GenBank/DDBJ databases">
        <title>Plant Genome Project.</title>
        <authorList>
            <person name="Zhang R.-G."/>
        </authorList>
    </citation>
    <scope>NUCLEOTIDE SEQUENCE</scope>
    <source>
        <strain evidence="9">Huo1</strain>
        <tissue evidence="9">Leaf</tissue>
    </source>
</reference>
<dbReference type="PROSITE" id="PS00375">
    <property type="entry name" value="UDPGT"/>
    <property type="match status" value="1"/>
</dbReference>
<accession>A0A8X8ZUZ2</accession>
<evidence type="ECO:0000256" key="1">
    <source>
        <dbReference type="ARBA" id="ARBA00004370"/>
    </source>
</evidence>
<proteinExistence type="inferred from homology"/>
<dbReference type="SUPFAM" id="SSF52058">
    <property type="entry name" value="L domain-like"/>
    <property type="match status" value="1"/>
</dbReference>
<dbReference type="Pfam" id="PF00201">
    <property type="entry name" value="UDPGT"/>
    <property type="match status" value="1"/>
</dbReference>
<dbReference type="FunFam" id="3.80.10.10:FF:000041">
    <property type="entry name" value="LRR receptor-like serine/threonine-protein kinase ERECTA"/>
    <property type="match status" value="1"/>
</dbReference>
<comment type="caution">
    <text evidence="9">The sequence shown here is derived from an EMBL/GenBank/DDBJ whole genome shotgun (WGS) entry which is preliminary data.</text>
</comment>
<evidence type="ECO:0000256" key="6">
    <source>
        <dbReference type="ARBA" id="ARBA00022737"/>
    </source>
</evidence>
<evidence type="ECO:0000256" key="7">
    <source>
        <dbReference type="ARBA" id="ARBA00023136"/>
    </source>
</evidence>
<keyword evidence="5" id="KW-0732">Signal</keyword>
<dbReference type="SUPFAM" id="SSF53756">
    <property type="entry name" value="UDP-Glycosyltransferase/glycogen phosphorylase"/>
    <property type="match status" value="1"/>
</dbReference>
<dbReference type="FunFam" id="3.40.50.2000:FF:000056">
    <property type="entry name" value="Glycosyltransferase"/>
    <property type="match status" value="1"/>
</dbReference>
<keyword evidence="10" id="KW-1185">Reference proteome</keyword>
<evidence type="ECO:0000313" key="9">
    <source>
        <dbReference type="EMBL" id="KAG6416999.1"/>
    </source>
</evidence>
<comment type="subcellular location">
    <subcellularLocation>
        <location evidence="1">Membrane</location>
    </subcellularLocation>
</comment>
<keyword evidence="3" id="KW-0433">Leucine-rich repeat</keyword>
<dbReference type="PANTHER" id="PTHR48048">
    <property type="entry name" value="GLYCOSYLTRANSFERASE"/>
    <property type="match status" value="1"/>
</dbReference>
<dbReference type="InterPro" id="IPR002213">
    <property type="entry name" value="UDP_glucos_trans"/>
</dbReference>
<keyword evidence="6" id="KW-0677">Repeat</keyword>
<dbReference type="Gene3D" id="3.80.10.10">
    <property type="entry name" value="Ribonuclease Inhibitor"/>
    <property type="match status" value="1"/>
</dbReference>
<gene>
    <name evidence="9" type="ORF">SASPL_124440</name>
</gene>
<dbReference type="InterPro" id="IPR001611">
    <property type="entry name" value="Leu-rich_rpt"/>
</dbReference>
<evidence type="ECO:0000256" key="8">
    <source>
        <dbReference type="ARBA" id="ARBA00023180"/>
    </source>
</evidence>
<evidence type="ECO:0000256" key="3">
    <source>
        <dbReference type="ARBA" id="ARBA00022614"/>
    </source>
</evidence>
<dbReference type="Pfam" id="PF13855">
    <property type="entry name" value="LRR_8"/>
    <property type="match status" value="1"/>
</dbReference>
<dbReference type="CDD" id="cd03784">
    <property type="entry name" value="GT1_Gtf-like"/>
    <property type="match status" value="1"/>
</dbReference>
<sequence>MEEALELIFVPGPGIGHIVSAIEVGKLIVNEDTRLSITYLLINDPAVREYTNSRQVHPRLRLLNLPELAEVSSDFQTKSKLPEIKSVGRVDRQKPLVREAVVGIMATETRVAGLVVDMFCLTMTDVADEFSIPAYLFFASGAGFLSLMVYMRRLTDEHGADITEFRDSDEKFSVPGFVNPVPARVLPSAMLDKDGGSVAVMSSARHIRKVRGIFINTFQELEPNLFQSLSISNEDKLPPVYAVGPIVNFQTSPDSKYSDAIEFLDHQPRKSVVFLCFGSEGRFSDAQIRELAAALESTGRRFLWSLRRGNQSESSNAAVESILPEGFLERTKGVGRVMVGWAPQAAVLAHPAVRGFVSHCGWNSILESMWCGVPMAAWPLYAEQQINAMVAHKITASKGASHDEPTSSVVWPAKGGNYSQQECMGVTQSHGFEKKFVLLAKCNVGPSFPKWIQTQRSFNVLDLSRANITDEIPVWLWSVSPSLTYLCLSDNQITGPIPLFYAVSYGRFWILDLANNQLAGEIPNCWEKLPYLFSLSLANNRLWGEIPSSLGSLHDLTALQLRGNSLSGVFPSTLRRCRNMNLVDVAENELTGDIPTWFGEMNQMTFLNLGAN</sequence>
<dbReference type="GO" id="GO:0035251">
    <property type="term" value="F:UDP-glucosyltransferase activity"/>
    <property type="evidence" value="ECO:0007669"/>
    <property type="project" value="InterPro"/>
</dbReference>
<keyword evidence="4" id="KW-0808">Transferase</keyword>
<dbReference type="EMBL" id="PNBA02000008">
    <property type="protein sequence ID" value="KAG6416999.1"/>
    <property type="molecule type" value="Genomic_DNA"/>
</dbReference>
<dbReference type="InterPro" id="IPR035595">
    <property type="entry name" value="UDP_glycos_trans_CS"/>
</dbReference>
<dbReference type="Gene3D" id="3.40.50.2000">
    <property type="entry name" value="Glycogen Phosphorylase B"/>
    <property type="match status" value="2"/>
</dbReference>
<dbReference type="InterPro" id="IPR032675">
    <property type="entry name" value="LRR_dom_sf"/>
</dbReference>
<name>A0A8X8ZUZ2_SALSN</name>
<protein>
    <recommendedName>
        <fullName evidence="11">Glycosyltransferase</fullName>
    </recommendedName>
</protein>
<dbReference type="PANTHER" id="PTHR48048:SF45">
    <property type="entry name" value="GLYCOSYLTRANSFERASE"/>
    <property type="match status" value="1"/>
</dbReference>
<keyword evidence="8" id="KW-0325">Glycoprotein</keyword>